<protein>
    <submittedName>
        <fullName evidence="2">Uncharacterized protein</fullName>
    </submittedName>
</protein>
<organism evidence="1 2">
    <name type="scientific">Meloidogyne floridensis</name>
    <dbReference type="NCBI Taxonomy" id="298350"/>
    <lineage>
        <taxon>Eukaryota</taxon>
        <taxon>Metazoa</taxon>
        <taxon>Ecdysozoa</taxon>
        <taxon>Nematoda</taxon>
        <taxon>Chromadorea</taxon>
        <taxon>Rhabditida</taxon>
        <taxon>Tylenchina</taxon>
        <taxon>Tylenchomorpha</taxon>
        <taxon>Tylenchoidea</taxon>
        <taxon>Meloidogynidae</taxon>
        <taxon>Meloidogyninae</taxon>
        <taxon>Meloidogyne</taxon>
    </lineage>
</organism>
<dbReference type="WBParaSite" id="scf7180000424416.g13032">
    <property type="protein sequence ID" value="scf7180000424416.g13032"/>
    <property type="gene ID" value="scf7180000424416.g13032"/>
</dbReference>
<accession>A0A915P7I0</accession>
<dbReference type="Proteomes" id="UP000887560">
    <property type="component" value="Unplaced"/>
</dbReference>
<keyword evidence="1" id="KW-1185">Reference proteome</keyword>
<sequence length="103" mass="12145">MQIYLQDKEIENFLCYRDGEYGALLTPELKLSNQYDQVEWVRQEEERIECLVCFEMVPFDRIIFCNVPITSTCDFLAYRVAAFDEPCPSRAIYEGLKENEKGI</sequence>
<evidence type="ECO:0000313" key="1">
    <source>
        <dbReference type="Proteomes" id="UP000887560"/>
    </source>
</evidence>
<evidence type="ECO:0000313" key="2">
    <source>
        <dbReference type="WBParaSite" id="scf7180000424416.g13032"/>
    </source>
</evidence>
<proteinExistence type="predicted"/>
<dbReference type="AlphaFoldDB" id="A0A915P7I0"/>
<name>A0A915P7I0_9BILA</name>
<reference evidence="2" key="1">
    <citation type="submission" date="2022-11" db="UniProtKB">
        <authorList>
            <consortium name="WormBaseParasite"/>
        </authorList>
    </citation>
    <scope>IDENTIFICATION</scope>
</reference>